<dbReference type="OrthoDB" id="2840438at2"/>
<keyword evidence="7 8" id="KW-0472">Membrane</keyword>
<proteinExistence type="inferred from homology"/>
<dbReference type="NCBIfam" id="TIGR00912">
    <property type="entry name" value="2A0309"/>
    <property type="match status" value="1"/>
</dbReference>
<keyword evidence="6 8" id="KW-1133">Transmembrane helix</keyword>
<evidence type="ECO:0000256" key="5">
    <source>
        <dbReference type="ARBA" id="ARBA00022692"/>
    </source>
</evidence>
<evidence type="ECO:0000256" key="2">
    <source>
        <dbReference type="ARBA" id="ARBA00007998"/>
    </source>
</evidence>
<feature type="transmembrane region" description="Helical" evidence="8">
    <location>
        <begin position="73"/>
        <end position="91"/>
    </location>
</feature>
<comment type="subcellular location">
    <subcellularLocation>
        <location evidence="1">Membrane</location>
        <topology evidence="1">Multi-pass membrane protein</topology>
    </subcellularLocation>
</comment>
<evidence type="ECO:0000313" key="10">
    <source>
        <dbReference type="Proteomes" id="UP000032633"/>
    </source>
</evidence>
<dbReference type="KEGG" id="pbj:VN24_20380"/>
<feature type="transmembrane region" description="Helical" evidence="8">
    <location>
        <begin position="258"/>
        <end position="279"/>
    </location>
</feature>
<dbReference type="EMBL" id="CP011058">
    <property type="protein sequence ID" value="AJY76494.1"/>
    <property type="molecule type" value="Genomic_DNA"/>
</dbReference>
<feature type="transmembrane region" description="Helical" evidence="8">
    <location>
        <begin position="337"/>
        <end position="355"/>
    </location>
</feature>
<accession>A0A0D5NMD8</accession>
<dbReference type="HOGENOM" id="CLU_047547_1_1_9"/>
<evidence type="ECO:0000256" key="7">
    <source>
        <dbReference type="ARBA" id="ARBA00023136"/>
    </source>
</evidence>
<keyword evidence="5 8" id="KW-0812">Transmembrane</keyword>
<reference evidence="10" key="2">
    <citation type="submission" date="2015-03" db="EMBL/GenBank/DDBJ databases">
        <title>Genome sequence of Paenibacillus beijingensis strain DSM 24997T.</title>
        <authorList>
            <person name="Kwak Y."/>
            <person name="Shin J.-H."/>
        </authorList>
    </citation>
    <scope>NUCLEOTIDE SEQUENCE [LARGE SCALE GENOMIC DNA]</scope>
    <source>
        <strain evidence="10">DSM 24997</strain>
    </source>
</reference>
<keyword evidence="4" id="KW-0309">Germination</keyword>
<evidence type="ECO:0000256" key="6">
    <source>
        <dbReference type="ARBA" id="ARBA00022989"/>
    </source>
</evidence>
<name>A0A0D5NMD8_9BACL</name>
<feature type="transmembrane region" description="Helical" evidence="8">
    <location>
        <begin position="7"/>
        <end position="29"/>
    </location>
</feature>
<dbReference type="Proteomes" id="UP000032633">
    <property type="component" value="Chromosome"/>
</dbReference>
<evidence type="ECO:0000256" key="4">
    <source>
        <dbReference type="ARBA" id="ARBA00022544"/>
    </source>
</evidence>
<keyword evidence="3" id="KW-0813">Transport</keyword>
<organism evidence="9 10">
    <name type="scientific">Paenibacillus beijingensis</name>
    <dbReference type="NCBI Taxonomy" id="1126833"/>
    <lineage>
        <taxon>Bacteria</taxon>
        <taxon>Bacillati</taxon>
        <taxon>Bacillota</taxon>
        <taxon>Bacilli</taxon>
        <taxon>Bacillales</taxon>
        <taxon>Paenibacillaceae</taxon>
        <taxon>Paenibacillus</taxon>
    </lineage>
</organism>
<dbReference type="AlphaFoldDB" id="A0A0D5NMD8"/>
<dbReference type="InterPro" id="IPR004761">
    <property type="entry name" value="Spore_GerAB"/>
</dbReference>
<keyword evidence="10" id="KW-1185">Reference proteome</keyword>
<gene>
    <name evidence="9" type="ORF">VN24_20380</name>
</gene>
<feature type="transmembrane region" description="Helical" evidence="8">
    <location>
        <begin position="214"/>
        <end position="238"/>
    </location>
</feature>
<sequence>MRQRIGTLQICTMIILFQIGSTPLFELGIEAKQDSWLAMAVAASLGMGMIWVYLRLQQRAPQADLTGLYKLHFGRWAGGLLGVVQGLFFAYESMRNVRDFGELTTLTLLEQTPQWIVMLVIFGISVYTVWQGVEVFFRASILIIPFVMLSYFVLIVLLFAAEIPKLSLLRPVLEEGLQPIWGAFPNVLVFPFSQMVLFLMFWKYAASPAKAYRVTYASYAIVATFLIGINALIISVLGPEVASVSALPMLEVVELIRLANFIERLDVIVTLLLFLGLYVKMTALYMGGVLAIRSACGISYRWCAALLGILIYGTSFLEPNNVAHIWIGLELTPRVTMSYQIVLPLLMLLSGIAWVKRKAEAAGLSGPAAKPSQK</sequence>
<dbReference type="STRING" id="1126833.VN24_20380"/>
<reference evidence="9 10" key="1">
    <citation type="journal article" date="2015" name="J. Biotechnol.">
        <title>Complete genome sequence of Paenibacillus beijingensis 7188(T) (=DSM 24997(T)), a novel rhizobacterium from jujube garden soil.</title>
        <authorList>
            <person name="Kwak Y."/>
            <person name="Shin J.H."/>
        </authorList>
    </citation>
    <scope>NUCLEOTIDE SEQUENCE [LARGE SCALE GENOMIC DNA]</scope>
    <source>
        <strain evidence="9 10">DSM 24997</strain>
    </source>
</reference>
<protein>
    <submittedName>
        <fullName evidence="9">Uncharacterized protein</fullName>
    </submittedName>
</protein>
<dbReference type="RefSeq" id="WP_045671920.1">
    <property type="nucleotide sequence ID" value="NZ_CP011058.1"/>
</dbReference>
<feature type="transmembrane region" description="Helical" evidence="8">
    <location>
        <begin position="142"/>
        <end position="160"/>
    </location>
</feature>
<comment type="similarity">
    <text evidence="2">Belongs to the amino acid-polyamine-organocation (APC) superfamily. Spore germination protein (SGP) (TC 2.A.3.9) family.</text>
</comment>
<dbReference type="GO" id="GO:0016020">
    <property type="term" value="C:membrane"/>
    <property type="evidence" value="ECO:0007669"/>
    <property type="project" value="UniProtKB-SubCell"/>
</dbReference>
<feature type="transmembrane region" description="Helical" evidence="8">
    <location>
        <begin position="180"/>
        <end position="202"/>
    </location>
</feature>
<feature type="transmembrane region" description="Helical" evidence="8">
    <location>
        <begin position="35"/>
        <end position="53"/>
    </location>
</feature>
<dbReference type="Pfam" id="PF03845">
    <property type="entry name" value="Spore_permease"/>
    <property type="match status" value="1"/>
</dbReference>
<dbReference type="PANTHER" id="PTHR34975">
    <property type="entry name" value="SPORE GERMINATION PROTEIN A2"/>
    <property type="match status" value="1"/>
</dbReference>
<evidence type="ECO:0000256" key="1">
    <source>
        <dbReference type="ARBA" id="ARBA00004141"/>
    </source>
</evidence>
<feature type="transmembrane region" description="Helical" evidence="8">
    <location>
        <begin position="111"/>
        <end position="130"/>
    </location>
</feature>
<evidence type="ECO:0000256" key="3">
    <source>
        <dbReference type="ARBA" id="ARBA00022448"/>
    </source>
</evidence>
<evidence type="ECO:0000313" key="9">
    <source>
        <dbReference type="EMBL" id="AJY76494.1"/>
    </source>
</evidence>
<dbReference type="PANTHER" id="PTHR34975:SF2">
    <property type="entry name" value="SPORE GERMINATION PROTEIN A2"/>
    <property type="match status" value="1"/>
</dbReference>
<dbReference type="GO" id="GO:0009847">
    <property type="term" value="P:spore germination"/>
    <property type="evidence" value="ECO:0007669"/>
    <property type="project" value="InterPro"/>
</dbReference>
<dbReference type="PATRIC" id="fig|1126833.4.peg.4486"/>
<feature type="transmembrane region" description="Helical" evidence="8">
    <location>
        <begin position="300"/>
        <end position="317"/>
    </location>
</feature>
<evidence type="ECO:0000256" key="8">
    <source>
        <dbReference type="SAM" id="Phobius"/>
    </source>
</evidence>